<dbReference type="eggNOG" id="COG1618">
    <property type="taxonomic scope" value="Bacteria"/>
</dbReference>
<dbReference type="EMBL" id="ATJV01000044">
    <property type="protein sequence ID" value="EPZ16541.1"/>
    <property type="molecule type" value="Genomic_DNA"/>
</dbReference>
<accession>S9ZPH0</accession>
<dbReference type="OrthoDB" id="6050629at2"/>
<evidence type="ECO:0000313" key="2">
    <source>
        <dbReference type="Proteomes" id="UP000015455"/>
    </source>
</evidence>
<dbReference type="Pfam" id="PF10649">
    <property type="entry name" value="DUF2478"/>
    <property type="match status" value="1"/>
</dbReference>
<dbReference type="Proteomes" id="UP000015455">
    <property type="component" value="Unassembled WGS sequence"/>
</dbReference>
<dbReference type="RefSeq" id="WP_021248476.1">
    <property type="nucleotide sequence ID" value="NZ_ATJV01000044.1"/>
</dbReference>
<dbReference type="AlphaFoldDB" id="S9ZPH0"/>
<keyword evidence="2" id="KW-1185">Reference proteome</keyword>
<evidence type="ECO:0000313" key="1">
    <source>
        <dbReference type="EMBL" id="EPZ16541.1"/>
    </source>
</evidence>
<sequence>MSQPELPPTVSSPNHTGTLQQAFPLAAIVHSGAEAVDELLARFALDLRASGWQVRGVVQCSCGPDKADIALVDVDSGQRFALFQQLGPGSTSCSLDPAGVTAASVSLRDAFESTTDLAVANRFGALEASGRGLAAEMLALMSEGVPLLTVVNHTYLPQWRSFSGGYGVELQASRQVLDEWFARIQHGRRGA</sequence>
<organism evidence="1 2">
    <name type="scientific">Thauera terpenica 58Eu</name>
    <dbReference type="NCBI Taxonomy" id="1348657"/>
    <lineage>
        <taxon>Bacteria</taxon>
        <taxon>Pseudomonadati</taxon>
        <taxon>Pseudomonadota</taxon>
        <taxon>Betaproteobacteria</taxon>
        <taxon>Rhodocyclales</taxon>
        <taxon>Zoogloeaceae</taxon>
        <taxon>Thauera</taxon>
    </lineage>
</organism>
<dbReference type="STRING" id="1348657.M622_12475"/>
<name>S9ZPH0_9RHOO</name>
<evidence type="ECO:0008006" key="3">
    <source>
        <dbReference type="Google" id="ProtNLM"/>
    </source>
</evidence>
<comment type="caution">
    <text evidence="1">The sequence shown here is derived from an EMBL/GenBank/DDBJ whole genome shotgun (WGS) entry which is preliminary data.</text>
</comment>
<gene>
    <name evidence="1" type="ORF">M622_12475</name>
</gene>
<proteinExistence type="predicted"/>
<reference evidence="1 2" key="1">
    <citation type="submission" date="2013-06" db="EMBL/GenBank/DDBJ databases">
        <title>Draft genome sequence of Thauera terpenica.</title>
        <authorList>
            <person name="Liu B."/>
            <person name="Frostegard A.H."/>
            <person name="Shapleigh J.P."/>
        </authorList>
    </citation>
    <scope>NUCLEOTIDE SEQUENCE [LARGE SCALE GENOMIC DNA]</scope>
    <source>
        <strain evidence="1 2">58Eu</strain>
    </source>
</reference>
<dbReference type="InterPro" id="IPR018912">
    <property type="entry name" value="DUF2478"/>
</dbReference>
<protein>
    <recommendedName>
        <fullName evidence="3">Molybdenum ABC transporter ATP-binding protein</fullName>
    </recommendedName>
</protein>
<dbReference type="PATRIC" id="fig|1348657.5.peg.1036"/>